<feature type="region of interest" description="Disordered" evidence="1">
    <location>
        <begin position="1"/>
        <end position="42"/>
    </location>
</feature>
<comment type="caution">
    <text evidence="2">The sequence shown here is derived from an EMBL/GenBank/DDBJ whole genome shotgun (WGS) entry which is preliminary data.</text>
</comment>
<protein>
    <submittedName>
        <fullName evidence="2">Uncharacterized protein</fullName>
    </submittedName>
</protein>
<dbReference type="EMBL" id="NOZR01000003">
    <property type="protein sequence ID" value="OYN81542.1"/>
    <property type="molecule type" value="Genomic_DNA"/>
</dbReference>
<reference evidence="2 3" key="1">
    <citation type="submission" date="2017-07" db="EMBL/GenBank/DDBJ databases">
        <title>The new phylogeny of genus Mycobacterium.</title>
        <authorList>
            <person name="Tortoli E."/>
            <person name="Trovato A."/>
            <person name="Cirillo D.M."/>
        </authorList>
    </citation>
    <scope>NUCLEOTIDE SEQUENCE [LARGE SCALE GENOMIC DNA]</scope>
    <source>
        <strain evidence="2 3">ATCC 33027</strain>
    </source>
</reference>
<keyword evidence="3" id="KW-1185">Reference proteome</keyword>
<gene>
    <name evidence="2" type="ORF">CG716_03985</name>
</gene>
<evidence type="ECO:0000256" key="1">
    <source>
        <dbReference type="SAM" id="MobiDB-lite"/>
    </source>
</evidence>
<accession>A0A255DWW3</accession>
<sequence>MSSGSLVPTSISGAAPAATSDTGAAPAATSDPGAAPAATSDPCALIWLAPTRSWSRRGRHRWPGSRYTVR</sequence>
<evidence type="ECO:0000313" key="2">
    <source>
        <dbReference type="EMBL" id="OYN81542.1"/>
    </source>
</evidence>
<evidence type="ECO:0000313" key="3">
    <source>
        <dbReference type="Proteomes" id="UP000216063"/>
    </source>
</evidence>
<name>A0A255DWW3_9MYCO</name>
<proteinExistence type="predicted"/>
<dbReference type="AlphaFoldDB" id="A0A255DWW3"/>
<dbReference type="Proteomes" id="UP000216063">
    <property type="component" value="Unassembled WGS sequence"/>
</dbReference>
<organism evidence="2 3">
    <name type="scientific">Mycolicibacterium sphagni</name>
    <dbReference type="NCBI Taxonomy" id="1786"/>
    <lineage>
        <taxon>Bacteria</taxon>
        <taxon>Bacillati</taxon>
        <taxon>Actinomycetota</taxon>
        <taxon>Actinomycetes</taxon>
        <taxon>Mycobacteriales</taxon>
        <taxon>Mycobacteriaceae</taxon>
        <taxon>Mycolicibacterium</taxon>
    </lineage>
</organism>
<feature type="compositionally biased region" description="Low complexity" evidence="1">
    <location>
        <begin position="12"/>
        <end position="42"/>
    </location>
</feature>
<feature type="compositionally biased region" description="Polar residues" evidence="1">
    <location>
        <begin position="1"/>
        <end position="11"/>
    </location>
</feature>